<proteinExistence type="predicted"/>
<keyword evidence="3" id="KW-1185">Reference proteome</keyword>
<feature type="compositionally biased region" description="Polar residues" evidence="1">
    <location>
        <begin position="7"/>
        <end position="20"/>
    </location>
</feature>
<feature type="region of interest" description="Disordered" evidence="1">
    <location>
        <begin position="1"/>
        <end position="37"/>
    </location>
</feature>
<evidence type="ECO:0000256" key="1">
    <source>
        <dbReference type="SAM" id="MobiDB-lite"/>
    </source>
</evidence>
<dbReference type="EMBL" id="JANJYJ010000001">
    <property type="protein sequence ID" value="KAK3231766.1"/>
    <property type="molecule type" value="Genomic_DNA"/>
</dbReference>
<name>A0AAE0B8H0_9ROSI</name>
<evidence type="ECO:0000313" key="2">
    <source>
        <dbReference type="EMBL" id="KAK3231766.1"/>
    </source>
</evidence>
<dbReference type="AlphaFoldDB" id="A0AAE0B8H0"/>
<organism evidence="2 3">
    <name type="scientific">Dipteronia sinensis</name>
    <dbReference type="NCBI Taxonomy" id="43782"/>
    <lineage>
        <taxon>Eukaryota</taxon>
        <taxon>Viridiplantae</taxon>
        <taxon>Streptophyta</taxon>
        <taxon>Embryophyta</taxon>
        <taxon>Tracheophyta</taxon>
        <taxon>Spermatophyta</taxon>
        <taxon>Magnoliopsida</taxon>
        <taxon>eudicotyledons</taxon>
        <taxon>Gunneridae</taxon>
        <taxon>Pentapetalae</taxon>
        <taxon>rosids</taxon>
        <taxon>malvids</taxon>
        <taxon>Sapindales</taxon>
        <taxon>Sapindaceae</taxon>
        <taxon>Hippocastanoideae</taxon>
        <taxon>Acereae</taxon>
        <taxon>Dipteronia</taxon>
    </lineage>
</organism>
<protein>
    <submittedName>
        <fullName evidence="2">Uncharacterized protein</fullName>
    </submittedName>
</protein>
<sequence>MPKRSTRTGSNNKVLTTKPSKNGPYPSHGLMGQHCSDIPVPDIGKQLSNAALDVQDMAELERRAFRVQHATLCYYFTTD</sequence>
<gene>
    <name evidence="2" type="ORF">Dsin_003647</name>
</gene>
<evidence type="ECO:0000313" key="3">
    <source>
        <dbReference type="Proteomes" id="UP001281410"/>
    </source>
</evidence>
<dbReference type="Proteomes" id="UP001281410">
    <property type="component" value="Unassembled WGS sequence"/>
</dbReference>
<reference evidence="2" key="1">
    <citation type="journal article" date="2023" name="Plant J.">
        <title>Genome sequences and population genomics provide insights into the demographic history, inbreeding, and mutation load of two 'living fossil' tree species of Dipteronia.</title>
        <authorList>
            <person name="Feng Y."/>
            <person name="Comes H.P."/>
            <person name="Chen J."/>
            <person name="Zhu S."/>
            <person name="Lu R."/>
            <person name="Zhang X."/>
            <person name="Li P."/>
            <person name="Qiu J."/>
            <person name="Olsen K.M."/>
            <person name="Qiu Y."/>
        </authorList>
    </citation>
    <scope>NUCLEOTIDE SEQUENCE</scope>
    <source>
        <strain evidence="2">NBL</strain>
    </source>
</reference>
<accession>A0AAE0B8H0</accession>
<comment type="caution">
    <text evidence="2">The sequence shown here is derived from an EMBL/GenBank/DDBJ whole genome shotgun (WGS) entry which is preliminary data.</text>
</comment>